<dbReference type="InterPro" id="IPR015424">
    <property type="entry name" value="PyrdxlP-dep_Trfase"/>
</dbReference>
<organism evidence="5 6">
    <name type="scientific">Phrynosoma platyrhinos</name>
    <name type="common">Desert horned lizard</name>
    <dbReference type="NCBI Taxonomy" id="52577"/>
    <lineage>
        <taxon>Eukaryota</taxon>
        <taxon>Metazoa</taxon>
        <taxon>Chordata</taxon>
        <taxon>Craniata</taxon>
        <taxon>Vertebrata</taxon>
        <taxon>Euteleostomi</taxon>
        <taxon>Lepidosauria</taxon>
        <taxon>Squamata</taxon>
        <taxon>Bifurcata</taxon>
        <taxon>Unidentata</taxon>
        <taxon>Episquamata</taxon>
        <taxon>Toxicofera</taxon>
        <taxon>Iguania</taxon>
        <taxon>Phrynosomatidae</taxon>
        <taxon>Phrynosomatinae</taxon>
        <taxon>Phrynosoma</taxon>
    </lineage>
</organism>
<dbReference type="InterPro" id="IPR015421">
    <property type="entry name" value="PyrdxlP-dep_Trfase_major"/>
</dbReference>
<accession>A0ABQ7TIB3</accession>
<dbReference type="SUPFAM" id="SSF53383">
    <property type="entry name" value="PLP-dependent transferases"/>
    <property type="match status" value="1"/>
</dbReference>
<dbReference type="InterPro" id="IPR015422">
    <property type="entry name" value="PyrdxlP-dep_Trfase_small"/>
</dbReference>
<name>A0ABQ7TIB3_PHRPL</name>
<comment type="caution">
    <text evidence="5">The sequence shown here is derived from an EMBL/GenBank/DDBJ whole genome shotgun (WGS) entry which is preliminary data.</text>
</comment>
<dbReference type="Gene3D" id="3.40.640.10">
    <property type="entry name" value="Type I PLP-dependent aspartate aminotransferase-like (Major domain)"/>
    <property type="match status" value="2"/>
</dbReference>
<proteinExistence type="inferred from homology"/>
<dbReference type="InterPro" id="IPR023603">
    <property type="entry name" value="Low_specificity_L-TA-like"/>
</dbReference>
<evidence type="ECO:0000313" key="5">
    <source>
        <dbReference type="EMBL" id="KAH0629388.1"/>
    </source>
</evidence>
<evidence type="ECO:0000313" key="6">
    <source>
        <dbReference type="Proteomes" id="UP000826234"/>
    </source>
</evidence>
<dbReference type="Gene3D" id="3.90.1150.10">
    <property type="entry name" value="Aspartate Aminotransferase, domain 1"/>
    <property type="match status" value="1"/>
</dbReference>
<dbReference type="PIRSF" id="PIRSF017617">
    <property type="entry name" value="Thr_aldolase"/>
    <property type="match status" value="1"/>
</dbReference>
<feature type="domain" description="Aromatic amino acid beta-eliminating lyase/threonine aldolase" evidence="4">
    <location>
        <begin position="101"/>
        <end position="326"/>
    </location>
</feature>
<evidence type="ECO:0000256" key="2">
    <source>
        <dbReference type="ARBA" id="ARBA00006966"/>
    </source>
</evidence>
<evidence type="ECO:0000256" key="1">
    <source>
        <dbReference type="ARBA" id="ARBA00001933"/>
    </source>
</evidence>
<keyword evidence="6" id="KW-1185">Reference proteome</keyword>
<dbReference type="Pfam" id="PF01212">
    <property type="entry name" value="Beta_elim_lyase"/>
    <property type="match status" value="1"/>
</dbReference>
<sequence length="398" mass="42726">MLGVVVLRPVGAAGLLPGMWVRRALPWRPSSGQPGFLGTRARRTASRLPGPVSGPGPPLSGPRVVDLRSDTVTRPSQEMRLAMAGAEVGDDDYGEDPTVNVMCHCHRRGAQVLLGEKSHIHVFEHGGVAQVAGIHSELLQDLPNGTFCLDELECKIQQAHKSQYHPRPELICLENTHCSAGGRVLPLKYLQEVHQLAQQYGLRIHIDGARVLNAAVALGIPATHISQHCDSISLCLSKGVGAPAGALLAGSKELISEAWRVRKLLGGGMRQAGVLAAAGLVGLSHMEETLQRDHSNARCFAQGACAFGSSLCSINPATVETNIVMVTALTPRLTPARLCELMEAVSEEEIAVTGQAISVRLFPWGKNCLRAVWHCDVSPHDTQLAVNKLRFVLDKCEQ</sequence>
<dbReference type="EMBL" id="JAIPUX010000439">
    <property type="protein sequence ID" value="KAH0629388.1"/>
    <property type="molecule type" value="Genomic_DNA"/>
</dbReference>
<dbReference type="InterPro" id="IPR001597">
    <property type="entry name" value="ArAA_b-elim_lyase/Thr_aldolase"/>
</dbReference>
<dbReference type="PANTHER" id="PTHR48097:SF9">
    <property type="entry name" value="L-THREONINE ALDOLASE"/>
    <property type="match status" value="1"/>
</dbReference>
<dbReference type="Proteomes" id="UP000826234">
    <property type="component" value="Unassembled WGS sequence"/>
</dbReference>
<comment type="similarity">
    <text evidence="2">Belongs to the threonine aldolase family.</text>
</comment>
<evidence type="ECO:0000256" key="3">
    <source>
        <dbReference type="ARBA" id="ARBA00022898"/>
    </source>
</evidence>
<evidence type="ECO:0000259" key="4">
    <source>
        <dbReference type="Pfam" id="PF01212"/>
    </source>
</evidence>
<protein>
    <recommendedName>
        <fullName evidence="4">Aromatic amino acid beta-eliminating lyase/threonine aldolase domain-containing protein</fullName>
    </recommendedName>
</protein>
<dbReference type="NCBIfam" id="NF041359">
    <property type="entry name" value="GntG_guanitoxin"/>
    <property type="match status" value="1"/>
</dbReference>
<reference evidence="5 6" key="1">
    <citation type="journal article" date="2022" name="Gigascience">
        <title>A chromosome-level genome assembly and annotation of the desert horned lizard, Phrynosoma platyrhinos, provides insight into chromosomal rearrangements among reptiles.</title>
        <authorList>
            <person name="Koochekian N."/>
            <person name="Ascanio A."/>
            <person name="Farleigh K."/>
            <person name="Card D.C."/>
            <person name="Schield D.R."/>
            <person name="Castoe T.A."/>
            <person name="Jezkova T."/>
        </authorList>
    </citation>
    <scope>NUCLEOTIDE SEQUENCE [LARGE SCALE GENOMIC DNA]</scope>
    <source>
        <strain evidence="5">NK-2021</strain>
    </source>
</reference>
<keyword evidence="3" id="KW-0663">Pyridoxal phosphate</keyword>
<dbReference type="PANTHER" id="PTHR48097">
    <property type="entry name" value="L-THREONINE ALDOLASE-RELATED"/>
    <property type="match status" value="1"/>
</dbReference>
<gene>
    <name evidence="5" type="ORF">JD844_011439</name>
</gene>
<comment type="cofactor">
    <cofactor evidence="1">
        <name>pyridoxal 5'-phosphate</name>
        <dbReference type="ChEBI" id="CHEBI:597326"/>
    </cofactor>
</comment>